<dbReference type="InterPro" id="IPR025997">
    <property type="entry name" value="SBP_2_dom"/>
</dbReference>
<dbReference type="GO" id="GO:0052621">
    <property type="term" value="F:diguanylate cyclase activity"/>
    <property type="evidence" value="ECO:0007669"/>
    <property type="project" value="UniProtKB-EC"/>
</dbReference>
<dbReference type="EMBL" id="CP026604">
    <property type="protein sequence ID" value="AWB67826.1"/>
    <property type="molecule type" value="Genomic_DNA"/>
</dbReference>
<dbReference type="Pfam" id="PF13407">
    <property type="entry name" value="Peripla_BP_4"/>
    <property type="match status" value="1"/>
</dbReference>
<protein>
    <recommendedName>
        <fullName evidence="1">diguanylate cyclase</fullName>
        <ecNumber evidence="1">2.7.7.65</ecNumber>
    </recommendedName>
</protein>
<dbReference type="OrthoDB" id="8864477at2"/>
<dbReference type="Pfam" id="PF00990">
    <property type="entry name" value="GGDEF"/>
    <property type="match status" value="1"/>
</dbReference>
<dbReference type="RefSeq" id="WP_108603893.1">
    <property type="nucleotide sequence ID" value="NZ_CP026604.1"/>
</dbReference>
<evidence type="ECO:0000313" key="5">
    <source>
        <dbReference type="Proteomes" id="UP000244441"/>
    </source>
</evidence>
<organism evidence="4 5">
    <name type="scientific">Saccharobesus litoralis</name>
    <dbReference type="NCBI Taxonomy" id="2172099"/>
    <lineage>
        <taxon>Bacteria</taxon>
        <taxon>Pseudomonadati</taxon>
        <taxon>Pseudomonadota</taxon>
        <taxon>Gammaproteobacteria</taxon>
        <taxon>Alteromonadales</taxon>
        <taxon>Alteromonadaceae</taxon>
        <taxon>Saccharobesus</taxon>
    </lineage>
</organism>
<sequence length="623" mass="71419">MTRKTLGLFISELTRNNNYRLFSALKQQAQQHRMHLIAFEGRCMQSENYADKQLNFIYQFCNEELIDDLIVPSSAVPLSFTQSKFERFFKNTAKSKVITYYTKREGYHSVRVDNASGSSQLVEHLLAHHQYQRFIVIRGPVNDDDANQRFKATIKVLESKSIEPLVLQGSWESKDSIRLIKTIIKQYDNYQAVIFPNDETAIAALDYINNFAPQYKEFFSIVGFDNSVNARNISPQLTTADHPHPDMAAKTFELITQDNNNPSDTIFESKAIIRASCGCQHHKEDTQPTRKLYTDSFYLHENLQALNHQDFFDKLTFALTDREISGCYINLYKTKAFELKATSEVPKFSKLVYAFSDGNLHNEYIDETFATQQLLPEGLWRTETAKTLLAKPLYYNNEHFGFIVFDVNQGRMQDIQEITTHVATTLHIINLFERMQSTLQENARLMADLAKINQSLLNDNSSLKAISTTDEMTGVLNRRGFYQEVEALISEQQGHSITFLYADMDRLKYVNDTFGHSAGDEAISKIASTLSQVFRNNDIVGRMGGDEFVICLARDKDFDVSILINRIDAELDYYNQTSGKPFEIAMSFGSYTLDISHELDIEKAIEQADAALYEKKKARKATR</sequence>
<dbReference type="KEGG" id="cate:C2869_15940"/>
<dbReference type="SUPFAM" id="SSF55073">
    <property type="entry name" value="Nucleotide cyclase"/>
    <property type="match status" value="1"/>
</dbReference>
<dbReference type="CDD" id="cd01949">
    <property type="entry name" value="GGDEF"/>
    <property type="match status" value="1"/>
</dbReference>
<evidence type="ECO:0000256" key="2">
    <source>
        <dbReference type="ARBA" id="ARBA00034247"/>
    </source>
</evidence>
<keyword evidence="5" id="KW-1185">Reference proteome</keyword>
<dbReference type="GO" id="GO:0055085">
    <property type="term" value="P:transmembrane transport"/>
    <property type="evidence" value="ECO:0007669"/>
    <property type="project" value="UniProtKB-ARBA"/>
</dbReference>
<feature type="domain" description="GGDEF" evidence="3">
    <location>
        <begin position="495"/>
        <end position="623"/>
    </location>
</feature>
<dbReference type="SUPFAM" id="SSF53822">
    <property type="entry name" value="Periplasmic binding protein-like I"/>
    <property type="match status" value="1"/>
</dbReference>
<dbReference type="InterPro" id="IPR043128">
    <property type="entry name" value="Rev_trsase/Diguanyl_cyclase"/>
</dbReference>
<reference evidence="4 5" key="1">
    <citation type="submission" date="2018-01" db="EMBL/GenBank/DDBJ databases">
        <title>Genome sequence of a Cantenovulum-like bacteria.</title>
        <authorList>
            <person name="Tan W.R."/>
            <person name="Lau N.-S."/>
            <person name="Go F."/>
            <person name="Amirul A.-A.A."/>
        </authorList>
    </citation>
    <scope>NUCLEOTIDE SEQUENCE [LARGE SCALE GENOMIC DNA]</scope>
    <source>
        <strain evidence="4 5">CCB-QB4</strain>
    </source>
</reference>
<dbReference type="InterPro" id="IPR050469">
    <property type="entry name" value="Diguanylate_Cyclase"/>
</dbReference>
<evidence type="ECO:0000256" key="1">
    <source>
        <dbReference type="ARBA" id="ARBA00012528"/>
    </source>
</evidence>
<dbReference type="PANTHER" id="PTHR45138">
    <property type="entry name" value="REGULATORY COMPONENTS OF SENSORY TRANSDUCTION SYSTEM"/>
    <property type="match status" value="1"/>
</dbReference>
<comment type="catalytic activity">
    <reaction evidence="2">
        <text>2 GTP = 3',3'-c-di-GMP + 2 diphosphate</text>
        <dbReference type="Rhea" id="RHEA:24898"/>
        <dbReference type="ChEBI" id="CHEBI:33019"/>
        <dbReference type="ChEBI" id="CHEBI:37565"/>
        <dbReference type="ChEBI" id="CHEBI:58805"/>
        <dbReference type="EC" id="2.7.7.65"/>
    </reaction>
</comment>
<name>A0A2S0VUD0_9ALTE</name>
<proteinExistence type="predicted"/>
<evidence type="ECO:0000313" key="4">
    <source>
        <dbReference type="EMBL" id="AWB67826.1"/>
    </source>
</evidence>
<dbReference type="Gene3D" id="3.30.70.270">
    <property type="match status" value="1"/>
</dbReference>
<dbReference type="PANTHER" id="PTHR45138:SF9">
    <property type="entry name" value="DIGUANYLATE CYCLASE DGCM-RELATED"/>
    <property type="match status" value="1"/>
</dbReference>
<dbReference type="NCBIfam" id="TIGR00254">
    <property type="entry name" value="GGDEF"/>
    <property type="match status" value="1"/>
</dbReference>
<evidence type="ECO:0000259" key="3">
    <source>
        <dbReference type="PROSITE" id="PS50887"/>
    </source>
</evidence>
<dbReference type="Gene3D" id="3.40.50.2300">
    <property type="match status" value="2"/>
</dbReference>
<dbReference type="InterPro" id="IPR028082">
    <property type="entry name" value="Peripla_BP_I"/>
</dbReference>
<dbReference type="AlphaFoldDB" id="A0A2S0VUD0"/>
<gene>
    <name evidence="4" type="ORF">C2869_15940</name>
</gene>
<dbReference type="CDD" id="cd06267">
    <property type="entry name" value="PBP1_LacI_sugar_binding-like"/>
    <property type="match status" value="1"/>
</dbReference>
<dbReference type="InterPro" id="IPR029787">
    <property type="entry name" value="Nucleotide_cyclase"/>
</dbReference>
<dbReference type="EC" id="2.7.7.65" evidence="1"/>
<dbReference type="InterPro" id="IPR000160">
    <property type="entry name" value="GGDEF_dom"/>
</dbReference>
<accession>A0A2S0VUD0</accession>
<dbReference type="Proteomes" id="UP000244441">
    <property type="component" value="Chromosome"/>
</dbReference>
<dbReference type="SMART" id="SM00267">
    <property type="entry name" value="GGDEF"/>
    <property type="match status" value="1"/>
</dbReference>
<dbReference type="PROSITE" id="PS50887">
    <property type="entry name" value="GGDEF"/>
    <property type="match status" value="1"/>
</dbReference>